<name>A0A8E0RKE2_9TREM</name>
<feature type="compositionally biased region" description="Polar residues" evidence="1">
    <location>
        <begin position="151"/>
        <end position="167"/>
    </location>
</feature>
<feature type="region of interest" description="Disordered" evidence="1">
    <location>
        <begin position="151"/>
        <end position="210"/>
    </location>
</feature>
<evidence type="ECO:0000313" key="3">
    <source>
        <dbReference type="EMBL" id="KAA0185630.1"/>
    </source>
</evidence>
<accession>A0A8E0RKE2</accession>
<evidence type="ECO:0000259" key="2">
    <source>
        <dbReference type="Pfam" id="PF25356"/>
    </source>
</evidence>
<dbReference type="OrthoDB" id="6252240at2759"/>
<evidence type="ECO:0000256" key="1">
    <source>
        <dbReference type="SAM" id="MobiDB-lite"/>
    </source>
</evidence>
<feature type="compositionally biased region" description="Basic and acidic residues" evidence="1">
    <location>
        <begin position="172"/>
        <end position="184"/>
    </location>
</feature>
<dbReference type="InterPro" id="IPR057376">
    <property type="entry name" value="PH_trem"/>
</dbReference>
<sequence length="375" mass="42611">MVLGKKSRGDSSNGSTLVPTDPSVRFTCKADLLGRKVASKKHMFSAEHAEKLIKKHIHKKKNPVSISCMEDRIRFNPDNSTNSPIKHLREYAKYSDIRHIFIYSLSPCLFMLCVEDQERKNKKYYESFRCHVAEDVNRLCELTATAKQNPTNTLTVQRPAMPQQTADNFKPTPKESRDNVYNELRDEDSDDSLTPSTPIKSHPNVPNSEYEQITPDKMMKFQSNAHVYSREEAPTNVTTVGEDEWEGEMEYQSPSINDLVLQRSVAPVLSAAPSQSVRESVHSESLRIVDSRRGSRNLSNQPLIKPRNSECGVYIYYRKLDIRPNPQYGHNEVEKMFGSDVTFLSEDTETGATMSSTGPVFLYALRESDSETDSK</sequence>
<reference evidence="3" key="1">
    <citation type="submission" date="2019-05" db="EMBL/GenBank/DDBJ databases">
        <title>Annotation for the trematode Fasciolopsis buski.</title>
        <authorList>
            <person name="Choi Y.-J."/>
        </authorList>
    </citation>
    <scope>NUCLEOTIDE SEQUENCE</scope>
    <source>
        <strain evidence="3">HT</strain>
        <tissue evidence="3">Whole worm</tissue>
    </source>
</reference>
<comment type="caution">
    <text evidence="3">The sequence shown here is derived from an EMBL/GenBank/DDBJ whole genome shotgun (WGS) entry which is preliminary data.</text>
</comment>
<keyword evidence="4" id="KW-1185">Reference proteome</keyword>
<gene>
    <name evidence="3" type="ORF">FBUS_09586</name>
</gene>
<proteinExistence type="predicted"/>
<dbReference type="AlphaFoldDB" id="A0A8E0RKE2"/>
<dbReference type="Pfam" id="PF25356">
    <property type="entry name" value="PH_trem"/>
    <property type="match status" value="1"/>
</dbReference>
<protein>
    <recommendedName>
        <fullName evidence="2">Trematode PH-like domain-containing protein</fullName>
    </recommendedName>
</protein>
<dbReference type="Proteomes" id="UP000728185">
    <property type="component" value="Unassembled WGS sequence"/>
</dbReference>
<dbReference type="EMBL" id="LUCM01010334">
    <property type="protein sequence ID" value="KAA0185630.1"/>
    <property type="molecule type" value="Genomic_DNA"/>
</dbReference>
<evidence type="ECO:0000313" key="4">
    <source>
        <dbReference type="Proteomes" id="UP000728185"/>
    </source>
</evidence>
<organism evidence="3 4">
    <name type="scientific">Fasciolopsis buskii</name>
    <dbReference type="NCBI Taxonomy" id="27845"/>
    <lineage>
        <taxon>Eukaryota</taxon>
        <taxon>Metazoa</taxon>
        <taxon>Spiralia</taxon>
        <taxon>Lophotrochozoa</taxon>
        <taxon>Platyhelminthes</taxon>
        <taxon>Trematoda</taxon>
        <taxon>Digenea</taxon>
        <taxon>Plagiorchiida</taxon>
        <taxon>Echinostomata</taxon>
        <taxon>Echinostomatoidea</taxon>
        <taxon>Fasciolidae</taxon>
        <taxon>Fasciolopsis</taxon>
    </lineage>
</organism>
<feature type="domain" description="Trematode PH-like" evidence="2">
    <location>
        <begin position="23"/>
        <end position="152"/>
    </location>
</feature>
<feature type="compositionally biased region" description="Polar residues" evidence="1">
    <location>
        <begin position="192"/>
        <end position="210"/>
    </location>
</feature>